<keyword evidence="2" id="KW-1185">Reference proteome</keyword>
<proteinExistence type="predicted"/>
<evidence type="ECO:0000313" key="2">
    <source>
        <dbReference type="Proteomes" id="UP000499080"/>
    </source>
</evidence>
<reference evidence="1 2" key="1">
    <citation type="journal article" date="2019" name="Sci. Rep.">
        <title>Orb-weaving spider Araneus ventricosus genome elucidates the spidroin gene catalogue.</title>
        <authorList>
            <person name="Kono N."/>
            <person name="Nakamura H."/>
            <person name="Ohtoshi R."/>
            <person name="Moran D.A.P."/>
            <person name="Shinohara A."/>
            <person name="Yoshida Y."/>
            <person name="Fujiwara M."/>
            <person name="Mori M."/>
            <person name="Tomita M."/>
            <person name="Arakawa K."/>
        </authorList>
    </citation>
    <scope>NUCLEOTIDE SEQUENCE [LARGE SCALE GENOMIC DNA]</scope>
</reference>
<sequence length="124" mass="14395">MQYRIELSQNGATSSGESMLTTLIEREDHQLRQMLISLAGMSAFLQSEDEISNKLDISHGSLHKIITQYLYYRKVCVRWVPCLLTEEHKAQQWLSDVGREFFAEYIVKLVRASTFETSPPLFKH</sequence>
<comment type="caution">
    <text evidence="1">The sequence shown here is derived from an EMBL/GenBank/DDBJ whole genome shotgun (WGS) entry which is preliminary data.</text>
</comment>
<dbReference type="EMBL" id="BGPR01004039">
    <property type="protein sequence ID" value="GBM95206.1"/>
    <property type="molecule type" value="Genomic_DNA"/>
</dbReference>
<name>A0A4Y2K142_ARAVE</name>
<accession>A0A4Y2K142</accession>
<protein>
    <submittedName>
        <fullName evidence="1">Uncharacterized protein</fullName>
    </submittedName>
</protein>
<gene>
    <name evidence="1" type="ORF">AVEN_113990_1</name>
</gene>
<organism evidence="1 2">
    <name type="scientific">Araneus ventricosus</name>
    <name type="common">Orbweaver spider</name>
    <name type="synonym">Epeira ventricosa</name>
    <dbReference type="NCBI Taxonomy" id="182803"/>
    <lineage>
        <taxon>Eukaryota</taxon>
        <taxon>Metazoa</taxon>
        <taxon>Ecdysozoa</taxon>
        <taxon>Arthropoda</taxon>
        <taxon>Chelicerata</taxon>
        <taxon>Arachnida</taxon>
        <taxon>Araneae</taxon>
        <taxon>Araneomorphae</taxon>
        <taxon>Entelegynae</taxon>
        <taxon>Araneoidea</taxon>
        <taxon>Araneidae</taxon>
        <taxon>Araneus</taxon>
    </lineage>
</organism>
<evidence type="ECO:0000313" key="1">
    <source>
        <dbReference type="EMBL" id="GBM95206.1"/>
    </source>
</evidence>
<dbReference type="AlphaFoldDB" id="A0A4Y2K142"/>
<dbReference type="Proteomes" id="UP000499080">
    <property type="component" value="Unassembled WGS sequence"/>
</dbReference>